<reference evidence="1 2" key="1">
    <citation type="submission" date="2024-04" db="EMBL/GenBank/DDBJ databases">
        <title>Flavobacterium sp. DGU38 16S ribosomal RNA gene Genome sequencing and assembly.</title>
        <authorList>
            <person name="Park S."/>
        </authorList>
    </citation>
    <scope>NUCLEOTIDE SEQUENCE [LARGE SCALE GENOMIC DNA]</scope>
    <source>
        <strain evidence="1 2">DGU38</strain>
    </source>
</reference>
<dbReference type="RefSeq" id="WP_341694115.1">
    <property type="nucleotide sequence ID" value="NZ_JBBYHS010000018.1"/>
</dbReference>
<accession>A0ABU9ITC6</accession>
<evidence type="ECO:0000313" key="1">
    <source>
        <dbReference type="EMBL" id="MEL1255372.1"/>
    </source>
</evidence>
<name>A0ABU9ITC6_9FLAO</name>
<proteinExistence type="predicted"/>
<protein>
    <recommendedName>
        <fullName evidence="3">GLPGLI family protein</fullName>
    </recommendedName>
</protein>
<sequence length="187" mass="21257">MRNFCLILFVILSSFDSIAQKVNIEIITKNNDTIKDYKINADYSFDNSMILDLQSKLKVYDSAGKKKEFLPNELKSFSFMNAGKRVEFISIENNVFGLLLYSNKLKLLKAIQAGYSKVNVFIVIRPNNGKISYMEAMGLSRLISKKVITREITDCPTILEKVENKVLKISGVEGVIELIKAYESDCF</sequence>
<comment type="caution">
    <text evidence="1">The sequence shown here is derived from an EMBL/GenBank/DDBJ whole genome shotgun (WGS) entry which is preliminary data.</text>
</comment>
<dbReference type="Proteomes" id="UP001485226">
    <property type="component" value="Unassembled WGS sequence"/>
</dbReference>
<keyword evidence="2" id="KW-1185">Reference proteome</keyword>
<organism evidence="1 2">
    <name type="scientific">Flavobacterium calami</name>
    <dbReference type="NCBI Taxonomy" id="3139144"/>
    <lineage>
        <taxon>Bacteria</taxon>
        <taxon>Pseudomonadati</taxon>
        <taxon>Bacteroidota</taxon>
        <taxon>Flavobacteriia</taxon>
        <taxon>Flavobacteriales</taxon>
        <taxon>Flavobacteriaceae</taxon>
        <taxon>Flavobacterium</taxon>
    </lineage>
</organism>
<evidence type="ECO:0008006" key="3">
    <source>
        <dbReference type="Google" id="ProtNLM"/>
    </source>
</evidence>
<evidence type="ECO:0000313" key="2">
    <source>
        <dbReference type="Proteomes" id="UP001485226"/>
    </source>
</evidence>
<gene>
    <name evidence="1" type="ORF">AAEO57_16395</name>
</gene>
<dbReference type="EMBL" id="JBBYHS010000018">
    <property type="protein sequence ID" value="MEL1255372.1"/>
    <property type="molecule type" value="Genomic_DNA"/>
</dbReference>